<evidence type="ECO:0000256" key="1">
    <source>
        <dbReference type="SAM" id="MobiDB-lite"/>
    </source>
</evidence>
<dbReference type="Pfam" id="PF00903">
    <property type="entry name" value="Glyoxalase"/>
    <property type="match status" value="2"/>
</dbReference>
<dbReference type="InterPro" id="IPR052164">
    <property type="entry name" value="Anthracycline_SecMetBiosynth"/>
</dbReference>
<feature type="domain" description="VOC" evidence="2">
    <location>
        <begin position="9"/>
        <end position="130"/>
    </location>
</feature>
<sequence>MADETDRGAFIWYELMTPDPGGAKAFYDAVVGWDVQSDGQAMPNGSEYRMIGRSDGGNAGGVLTLTEAMQAGGARPGWIGYICHPDVDGAAKTVTDAGGTVHMPPMDMPGVGRMAMVADPWGATFYVMDPVPPEGDSNAKSDVHDPDRAQHMRWHDVWTGEDSDAAAALYADLFGWRTEGGMPMGDGREYRFLTRSDRAFGGMAPALTDGPGPRMAFYIGVDDIDRAVAAVKDGGGELFGEPQSVPGGDYSVHIRDPQGASVGLVGPREEQPA</sequence>
<comment type="caution">
    <text evidence="3">The sequence shown here is derived from an EMBL/GenBank/DDBJ whole genome shotgun (WGS) entry which is preliminary data.</text>
</comment>
<dbReference type="STRING" id="1581420.AAW00_01355"/>
<dbReference type="InterPro" id="IPR004360">
    <property type="entry name" value="Glyas_Fos-R_dOase_dom"/>
</dbReference>
<reference evidence="3 4" key="1">
    <citation type="submission" date="2015-04" db="EMBL/GenBank/DDBJ databases">
        <title>The draft genome sequence of Erythrobacter luteus KA37.</title>
        <authorList>
            <person name="Zhuang L."/>
            <person name="Liu Y."/>
            <person name="Shao Z."/>
        </authorList>
    </citation>
    <scope>NUCLEOTIDE SEQUENCE [LARGE SCALE GENOMIC DNA]</scope>
    <source>
        <strain evidence="3 4">KA37</strain>
    </source>
</reference>
<dbReference type="PATRIC" id="fig|1581420.6.peg.274"/>
<dbReference type="Proteomes" id="UP000053464">
    <property type="component" value="Unassembled WGS sequence"/>
</dbReference>
<dbReference type="OrthoDB" id="9793039at2"/>
<accession>A0A0G9N0V5</accession>
<feature type="region of interest" description="Disordered" evidence="1">
    <location>
        <begin position="240"/>
        <end position="273"/>
    </location>
</feature>
<proteinExistence type="predicted"/>
<dbReference type="CDD" id="cd07247">
    <property type="entry name" value="SgaA_N_like"/>
    <property type="match status" value="1"/>
</dbReference>
<dbReference type="InterPro" id="IPR037523">
    <property type="entry name" value="VOC_core"/>
</dbReference>
<gene>
    <name evidence="3" type="ORF">AAW00_01355</name>
</gene>
<evidence type="ECO:0000313" key="4">
    <source>
        <dbReference type="Proteomes" id="UP000053464"/>
    </source>
</evidence>
<dbReference type="SUPFAM" id="SSF54593">
    <property type="entry name" value="Glyoxalase/Bleomycin resistance protein/Dihydroxybiphenyl dioxygenase"/>
    <property type="match status" value="2"/>
</dbReference>
<name>A0A0G9N0V5_9SPHN</name>
<evidence type="ECO:0000313" key="3">
    <source>
        <dbReference type="EMBL" id="KLE35158.1"/>
    </source>
</evidence>
<evidence type="ECO:0000259" key="2">
    <source>
        <dbReference type="PROSITE" id="PS51819"/>
    </source>
</evidence>
<dbReference type="PANTHER" id="PTHR33993:SF14">
    <property type="entry name" value="GB|AAF24581.1"/>
    <property type="match status" value="1"/>
</dbReference>
<feature type="domain" description="VOC" evidence="2">
    <location>
        <begin position="148"/>
        <end position="267"/>
    </location>
</feature>
<dbReference type="AlphaFoldDB" id="A0A0G9N0V5"/>
<dbReference type="InterPro" id="IPR029068">
    <property type="entry name" value="Glyas_Bleomycin-R_OHBP_Dase"/>
</dbReference>
<protein>
    <recommendedName>
        <fullName evidence="2">VOC domain-containing protein</fullName>
    </recommendedName>
</protein>
<dbReference type="PANTHER" id="PTHR33993">
    <property type="entry name" value="GLYOXALASE-RELATED"/>
    <property type="match status" value="1"/>
</dbReference>
<organism evidence="3 4">
    <name type="scientific">Aurantiacibacter luteus</name>
    <dbReference type="NCBI Taxonomy" id="1581420"/>
    <lineage>
        <taxon>Bacteria</taxon>
        <taxon>Pseudomonadati</taxon>
        <taxon>Pseudomonadota</taxon>
        <taxon>Alphaproteobacteria</taxon>
        <taxon>Sphingomonadales</taxon>
        <taxon>Erythrobacteraceae</taxon>
        <taxon>Aurantiacibacter</taxon>
    </lineage>
</organism>
<dbReference type="EMBL" id="LBHB01000001">
    <property type="protein sequence ID" value="KLE35158.1"/>
    <property type="molecule type" value="Genomic_DNA"/>
</dbReference>
<dbReference type="RefSeq" id="WP_047002560.1">
    <property type="nucleotide sequence ID" value="NZ_LBHB01000001.1"/>
</dbReference>
<dbReference type="Gene3D" id="3.10.180.10">
    <property type="entry name" value="2,3-Dihydroxybiphenyl 1,2-Dioxygenase, domain 1"/>
    <property type="match status" value="2"/>
</dbReference>
<keyword evidence="4" id="KW-1185">Reference proteome</keyword>
<dbReference type="PROSITE" id="PS51819">
    <property type="entry name" value="VOC"/>
    <property type="match status" value="2"/>
</dbReference>